<dbReference type="EMBL" id="CAUOFW020000744">
    <property type="protein sequence ID" value="CAK9136266.1"/>
    <property type="molecule type" value="Genomic_DNA"/>
</dbReference>
<dbReference type="AlphaFoldDB" id="A0ABC8QU44"/>
<keyword evidence="6 9" id="KW-0863">Zinc-finger</keyword>
<dbReference type="InterPro" id="IPR033326">
    <property type="entry name" value="BAH1"/>
</dbReference>
<dbReference type="PROSITE" id="PS00518">
    <property type="entry name" value="ZF_RING_1"/>
    <property type="match status" value="1"/>
</dbReference>
<evidence type="ECO:0000256" key="7">
    <source>
        <dbReference type="ARBA" id="ARBA00022786"/>
    </source>
</evidence>
<dbReference type="CDD" id="cd14482">
    <property type="entry name" value="SPX_BAH1-like"/>
    <property type="match status" value="1"/>
</dbReference>
<dbReference type="PROSITE" id="PS51382">
    <property type="entry name" value="SPX"/>
    <property type="match status" value="1"/>
</dbReference>
<keyword evidence="5" id="KW-0479">Metal-binding</keyword>
<evidence type="ECO:0000256" key="3">
    <source>
        <dbReference type="ARBA" id="ARBA00012483"/>
    </source>
</evidence>
<keyword evidence="7" id="KW-0833">Ubl conjugation pathway</keyword>
<name>A0ABC8QU44_9AQUA</name>
<dbReference type="EC" id="2.3.2.27" evidence="3"/>
<dbReference type="InterPro" id="IPR004331">
    <property type="entry name" value="SPX_dom"/>
</dbReference>
<feature type="domain" description="RING-type" evidence="10">
    <location>
        <begin position="226"/>
        <end position="275"/>
    </location>
</feature>
<keyword evidence="8" id="KW-0862">Zinc</keyword>
<evidence type="ECO:0000256" key="1">
    <source>
        <dbReference type="ARBA" id="ARBA00000900"/>
    </source>
</evidence>
<dbReference type="Pfam" id="PF00097">
    <property type="entry name" value="zf-C3HC4"/>
    <property type="match status" value="1"/>
</dbReference>
<evidence type="ECO:0000256" key="9">
    <source>
        <dbReference type="PROSITE-ProRule" id="PRU00175"/>
    </source>
</evidence>
<dbReference type="GO" id="GO:0061630">
    <property type="term" value="F:ubiquitin protein ligase activity"/>
    <property type="evidence" value="ECO:0007669"/>
    <property type="project" value="UniProtKB-EC"/>
</dbReference>
<reference evidence="12 13" key="1">
    <citation type="submission" date="2024-02" db="EMBL/GenBank/DDBJ databases">
        <authorList>
            <person name="Vignale AGUSTIN F."/>
            <person name="Sosa J E."/>
            <person name="Modenutti C."/>
        </authorList>
    </citation>
    <scope>NUCLEOTIDE SEQUENCE [LARGE SCALE GENOMIC DNA]</scope>
</reference>
<evidence type="ECO:0000256" key="2">
    <source>
        <dbReference type="ARBA" id="ARBA00004906"/>
    </source>
</evidence>
<comment type="catalytic activity">
    <reaction evidence="1">
        <text>S-ubiquitinyl-[E2 ubiquitin-conjugating enzyme]-L-cysteine + [acceptor protein]-L-lysine = [E2 ubiquitin-conjugating enzyme]-L-cysteine + N(6)-ubiquitinyl-[acceptor protein]-L-lysine.</text>
        <dbReference type="EC" id="2.3.2.27"/>
    </reaction>
</comment>
<dbReference type="InterPro" id="IPR018957">
    <property type="entry name" value="Znf_C3HC4_RING-type"/>
</dbReference>
<comment type="pathway">
    <text evidence="2">Protein modification; protein ubiquitination.</text>
</comment>
<keyword evidence="13" id="KW-1185">Reference proteome</keyword>
<dbReference type="InterPro" id="IPR013083">
    <property type="entry name" value="Znf_RING/FYVE/PHD"/>
</dbReference>
<proteinExistence type="predicted"/>
<evidence type="ECO:0000256" key="8">
    <source>
        <dbReference type="ARBA" id="ARBA00022833"/>
    </source>
</evidence>
<evidence type="ECO:0000313" key="13">
    <source>
        <dbReference type="Proteomes" id="UP001642360"/>
    </source>
</evidence>
<dbReference type="PROSITE" id="PS50089">
    <property type="entry name" value="ZF_RING_2"/>
    <property type="match status" value="1"/>
</dbReference>
<evidence type="ECO:0000256" key="5">
    <source>
        <dbReference type="ARBA" id="ARBA00022723"/>
    </source>
</evidence>
<dbReference type="GO" id="GO:0008270">
    <property type="term" value="F:zinc ion binding"/>
    <property type="evidence" value="ECO:0007669"/>
    <property type="project" value="UniProtKB-KW"/>
</dbReference>
<feature type="domain" description="SPX" evidence="11">
    <location>
        <begin position="1"/>
        <end position="157"/>
    </location>
</feature>
<dbReference type="InterPro" id="IPR017907">
    <property type="entry name" value="Znf_RING_CS"/>
</dbReference>
<organism evidence="12 13">
    <name type="scientific">Ilex paraguariensis</name>
    <name type="common">yerba mate</name>
    <dbReference type="NCBI Taxonomy" id="185542"/>
    <lineage>
        <taxon>Eukaryota</taxon>
        <taxon>Viridiplantae</taxon>
        <taxon>Streptophyta</taxon>
        <taxon>Embryophyta</taxon>
        <taxon>Tracheophyta</taxon>
        <taxon>Spermatophyta</taxon>
        <taxon>Magnoliopsida</taxon>
        <taxon>eudicotyledons</taxon>
        <taxon>Gunneridae</taxon>
        <taxon>Pentapetalae</taxon>
        <taxon>asterids</taxon>
        <taxon>campanulids</taxon>
        <taxon>Aquifoliales</taxon>
        <taxon>Aquifoliaceae</taxon>
        <taxon>Ilex</taxon>
    </lineage>
</organism>
<evidence type="ECO:0000256" key="4">
    <source>
        <dbReference type="ARBA" id="ARBA00022679"/>
    </source>
</evidence>
<sequence>MKFCKKYEEYMQRQNQRKLPGVGFKKLKKILKKCRTELQSHNDLQNHGDVVLHHISTCPNHCPVCDGTFFPSLLKEMSAVVGSFNERAQKLLDLHLASGFRKYFIWFKVKLQGNHPALIQEGKDLVTYALINAIAMRKILKKYDKIHYSKQGQAFKSQAQSMHIEILQSPWLCELMAFHINLRETKAITRKAPALFEGCSLIINDSKPSLSCELFDSVKIDIDLTCSICLDTVFDPVSLTCGHIFCYMCACKSGSVTIVDGLKAADPKEKCPLCREAGVYEGAVHLDELNILLSRNCPEYWEERLRVERVERVRQAKEHWESECRAFMGV</sequence>
<dbReference type="CDD" id="cd23127">
    <property type="entry name" value="RING-HC_BAH1-like"/>
    <property type="match status" value="1"/>
</dbReference>
<keyword evidence="4" id="KW-0808">Transferase</keyword>
<accession>A0ABC8QU44</accession>
<protein>
    <recommendedName>
        <fullName evidence="3">RING-type E3 ubiquitin transferase</fullName>
        <ecNumber evidence="3">2.3.2.27</ecNumber>
    </recommendedName>
</protein>
<dbReference type="PANTHER" id="PTHR46764:SF1">
    <property type="entry name" value="E3 UBIQUITIN-PROTEIN LIGASE NLA"/>
    <property type="match status" value="1"/>
</dbReference>
<evidence type="ECO:0000313" key="12">
    <source>
        <dbReference type="EMBL" id="CAK9136266.1"/>
    </source>
</evidence>
<evidence type="ECO:0000259" key="10">
    <source>
        <dbReference type="PROSITE" id="PS50089"/>
    </source>
</evidence>
<dbReference type="PANTHER" id="PTHR46764">
    <property type="entry name" value="E3 UBIQUITIN-PROTEIN LIGASE BAH1"/>
    <property type="match status" value="1"/>
</dbReference>
<dbReference type="SUPFAM" id="SSF57850">
    <property type="entry name" value="RING/U-box"/>
    <property type="match status" value="1"/>
</dbReference>
<dbReference type="Proteomes" id="UP001642360">
    <property type="component" value="Unassembled WGS sequence"/>
</dbReference>
<gene>
    <name evidence="12" type="ORF">ILEXP_LOCUS3238</name>
</gene>
<dbReference type="InterPro" id="IPR001841">
    <property type="entry name" value="Znf_RING"/>
</dbReference>
<dbReference type="Gene3D" id="3.30.40.10">
    <property type="entry name" value="Zinc/RING finger domain, C3HC4 (zinc finger)"/>
    <property type="match status" value="1"/>
</dbReference>
<evidence type="ECO:0000256" key="6">
    <source>
        <dbReference type="ARBA" id="ARBA00022771"/>
    </source>
</evidence>
<dbReference type="SMART" id="SM00184">
    <property type="entry name" value="RING"/>
    <property type="match status" value="1"/>
</dbReference>
<evidence type="ECO:0000259" key="11">
    <source>
        <dbReference type="PROSITE" id="PS51382"/>
    </source>
</evidence>
<comment type="caution">
    <text evidence="12">The sequence shown here is derived from an EMBL/GenBank/DDBJ whole genome shotgun (WGS) entry which is preliminary data.</text>
</comment>